<dbReference type="KEGG" id="nhy:JQS43_15370"/>
<dbReference type="InterPro" id="IPR000731">
    <property type="entry name" value="SSD"/>
</dbReference>
<organism evidence="9 10">
    <name type="scientific">Natronosporangium hydrolyticum</name>
    <dbReference type="NCBI Taxonomy" id="2811111"/>
    <lineage>
        <taxon>Bacteria</taxon>
        <taxon>Bacillati</taxon>
        <taxon>Actinomycetota</taxon>
        <taxon>Actinomycetes</taxon>
        <taxon>Micromonosporales</taxon>
        <taxon>Micromonosporaceae</taxon>
        <taxon>Natronosporangium</taxon>
    </lineage>
</organism>
<evidence type="ECO:0000313" key="9">
    <source>
        <dbReference type="EMBL" id="QSB13029.1"/>
    </source>
</evidence>
<feature type="transmembrane region" description="Helical" evidence="7">
    <location>
        <begin position="272"/>
        <end position="293"/>
    </location>
</feature>
<gene>
    <name evidence="9" type="ORF">JQS43_15370</name>
</gene>
<dbReference type="EMBL" id="CP070499">
    <property type="protein sequence ID" value="QSB13029.1"/>
    <property type="molecule type" value="Genomic_DNA"/>
</dbReference>
<feature type="transmembrane region" description="Helical" evidence="7">
    <location>
        <begin position="617"/>
        <end position="642"/>
    </location>
</feature>
<keyword evidence="6 7" id="KW-0472">Membrane</keyword>
<dbReference type="SUPFAM" id="SSF82866">
    <property type="entry name" value="Multidrug efflux transporter AcrB transmembrane domain"/>
    <property type="match status" value="2"/>
</dbReference>
<evidence type="ECO:0000256" key="4">
    <source>
        <dbReference type="ARBA" id="ARBA00022692"/>
    </source>
</evidence>
<feature type="transmembrane region" description="Helical" evidence="7">
    <location>
        <begin position="521"/>
        <end position="537"/>
    </location>
</feature>
<dbReference type="InterPro" id="IPR004869">
    <property type="entry name" value="MMPL_dom"/>
</dbReference>
<dbReference type="PANTHER" id="PTHR33406:SF6">
    <property type="entry name" value="MEMBRANE PROTEIN YDGH-RELATED"/>
    <property type="match status" value="1"/>
</dbReference>
<sequence>MRSARTSRPALRWSTWAILGGWLVVLAAVGPLAGQLAGEQVNDTAAYAPHDAESSQVRELLAEYGADTGLPAVVVYHRAGGLSGRDQAVVAEQQELFAAETVGVVGEPVPTPDGEAVLIVVDFDDEDAGYRGAQQLRELAETDLPAGLAVYVTGPAGFVVDSARAFLDVELTQVLATVAAVALLLLISYRSPVLWLVPLVGILVAVAAAQGVVYLLVVWLDLTISGMTQGILTALVFGAGTDYALLLTARYREELRRHADRYEAVLAAVRRSGPALLASGGTVVLAMLCLLLAEMTTNRSIGPVGAAGIVVTMLVMLTLFPAMLALLGRWVFWPRVPRYTPSPAAQPSVDEPPSVEEPRSVWHRVAQLVGRGPRPVWVVTALVLVAMSAGLLGARVGVPMSDTFTHDPPAIAGQQVLAEHYPGGSSLPADVVVAAGASEQVAELLAGVAGVAEVGEPTRYGPWEHLPVVLADPPESAAAEATVGAMRAALADRVDGVALVGGETATSVDTDAATARDVRRVIPLVLGLILLVLIVLLRAIVAPALLLGTVILSNASAFGLAWLLFDRVLGLPGFDNQAVLLGFVFLVALGIDYNIFLVSRAREEVARHGHRAGVLRALTSTGAVITCAGLILAAAFTLLGVIPVVLTVQLGFIVAVGVLIDTFLVRSLLTPALLLELGRASWWPGNPARESC</sequence>
<feature type="transmembrane region" description="Helical" evidence="7">
    <location>
        <begin position="196"/>
        <end position="219"/>
    </location>
</feature>
<dbReference type="AlphaFoldDB" id="A0A895YCH1"/>
<dbReference type="PANTHER" id="PTHR33406">
    <property type="entry name" value="MEMBRANE PROTEIN MJ1562-RELATED"/>
    <property type="match status" value="1"/>
</dbReference>
<keyword evidence="10" id="KW-1185">Reference proteome</keyword>
<protein>
    <submittedName>
        <fullName evidence="9">MMPL family transporter</fullName>
    </submittedName>
</protein>
<feature type="transmembrane region" description="Helical" evidence="7">
    <location>
        <begin position="231"/>
        <end position="251"/>
    </location>
</feature>
<evidence type="ECO:0000256" key="6">
    <source>
        <dbReference type="ARBA" id="ARBA00023136"/>
    </source>
</evidence>
<evidence type="ECO:0000256" key="1">
    <source>
        <dbReference type="ARBA" id="ARBA00004651"/>
    </source>
</evidence>
<dbReference type="RefSeq" id="WP_239675089.1">
    <property type="nucleotide sequence ID" value="NZ_CP070499.1"/>
</dbReference>
<keyword evidence="4 7" id="KW-0812">Transmembrane</keyword>
<feature type="domain" description="SSD" evidence="8">
    <location>
        <begin position="194"/>
        <end position="326"/>
    </location>
</feature>
<feature type="transmembrane region" description="Helical" evidence="7">
    <location>
        <begin position="577"/>
        <end position="596"/>
    </location>
</feature>
<keyword evidence="3" id="KW-1003">Cell membrane</keyword>
<evidence type="ECO:0000259" key="8">
    <source>
        <dbReference type="PROSITE" id="PS50156"/>
    </source>
</evidence>
<feature type="transmembrane region" description="Helical" evidence="7">
    <location>
        <begin position="544"/>
        <end position="565"/>
    </location>
</feature>
<evidence type="ECO:0000256" key="3">
    <source>
        <dbReference type="ARBA" id="ARBA00022475"/>
    </source>
</evidence>
<evidence type="ECO:0000256" key="2">
    <source>
        <dbReference type="ARBA" id="ARBA00010157"/>
    </source>
</evidence>
<dbReference type="InterPro" id="IPR050545">
    <property type="entry name" value="Mycobact_MmpL"/>
</dbReference>
<dbReference type="Proteomes" id="UP000662857">
    <property type="component" value="Chromosome"/>
</dbReference>
<comment type="similarity">
    <text evidence="2">Belongs to the resistance-nodulation-cell division (RND) (TC 2.A.6) family. MmpL subfamily.</text>
</comment>
<evidence type="ECO:0000256" key="7">
    <source>
        <dbReference type="SAM" id="Phobius"/>
    </source>
</evidence>
<feature type="transmembrane region" description="Helical" evidence="7">
    <location>
        <begin position="305"/>
        <end position="328"/>
    </location>
</feature>
<proteinExistence type="inferred from homology"/>
<evidence type="ECO:0000313" key="10">
    <source>
        <dbReference type="Proteomes" id="UP000662857"/>
    </source>
</evidence>
<evidence type="ECO:0000256" key="5">
    <source>
        <dbReference type="ARBA" id="ARBA00022989"/>
    </source>
</evidence>
<dbReference type="Pfam" id="PF03176">
    <property type="entry name" value="MMPL"/>
    <property type="match status" value="2"/>
</dbReference>
<feature type="transmembrane region" description="Helical" evidence="7">
    <location>
        <begin position="376"/>
        <end position="398"/>
    </location>
</feature>
<dbReference type="PROSITE" id="PS50156">
    <property type="entry name" value="SSD"/>
    <property type="match status" value="1"/>
</dbReference>
<comment type="subcellular location">
    <subcellularLocation>
        <location evidence="1">Cell membrane</location>
        <topology evidence="1">Multi-pass membrane protein</topology>
    </subcellularLocation>
</comment>
<feature type="transmembrane region" description="Helical" evidence="7">
    <location>
        <begin position="171"/>
        <end position="189"/>
    </location>
</feature>
<dbReference type="GO" id="GO:0005886">
    <property type="term" value="C:plasma membrane"/>
    <property type="evidence" value="ECO:0007669"/>
    <property type="project" value="UniProtKB-SubCell"/>
</dbReference>
<reference evidence="9" key="1">
    <citation type="submission" date="2021-02" db="EMBL/GenBank/DDBJ databases">
        <title>Natrosporangium hydrolyticum gen. nov., sp. nov, a haloalkaliphilic actinobacterium from a soda solonchak soil.</title>
        <authorList>
            <person name="Sorokin D.Y."/>
            <person name="Khijniak T.V."/>
            <person name="Zakharycheva A.P."/>
            <person name="Boueva O.V."/>
            <person name="Ariskina E.V."/>
            <person name="Hahnke R.L."/>
            <person name="Bunk B."/>
            <person name="Sproer C."/>
            <person name="Schumann P."/>
            <person name="Evtushenko L.I."/>
            <person name="Kublanov I.V."/>
        </authorList>
    </citation>
    <scope>NUCLEOTIDE SEQUENCE</scope>
    <source>
        <strain evidence="9">DSM 106523</strain>
    </source>
</reference>
<name>A0A895YCH1_9ACTN</name>
<accession>A0A895YCH1</accession>
<dbReference type="Gene3D" id="1.20.1640.10">
    <property type="entry name" value="Multidrug efflux transporter AcrB transmembrane domain"/>
    <property type="match status" value="2"/>
</dbReference>
<feature type="transmembrane region" description="Helical" evidence="7">
    <location>
        <begin position="648"/>
        <end position="669"/>
    </location>
</feature>
<keyword evidence="5 7" id="KW-1133">Transmembrane helix</keyword>